<evidence type="ECO:0000313" key="1">
    <source>
        <dbReference type="EMBL" id="GAJ14286.1"/>
    </source>
</evidence>
<accession>X1VHF4</accession>
<reference evidence="1" key="1">
    <citation type="journal article" date="2014" name="Front. Microbiol.">
        <title>High frequency of phylogenetically diverse reductive dehalogenase-homologous genes in deep subseafloor sedimentary metagenomes.</title>
        <authorList>
            <person name="Kawai M."/>
            <person name="Futagami T."/>
            <person name="Toyoda A."/>
            <person name="Takaki Y."/>
            <person name="Nishi S."/>
            <person name="Hori S."/>
            <person name="Arai W."/>
            <person name="Tsubouchi T."/>
            <person name="Morono Y."/>
            <person name="Uchiyama I."/>
            <person name="Ito T."/>
            <person name="Fujiyama A."/>
            <person name="Inagaki F."/>
            <person name="Takami H."/>
        </authorList>
    </citation>
    <scope>NUCLEOTIDE SEQUENCE</scope>
    <source>
        <strain evidence="1">Expedition CK06-06</strain>
    </source>
</reference>
<organism evidence="1">
    <name type="scientific">marine sediment metagenome</name>
    <dbReference type="NCBI Taxonomy" id="412755"/>
    <lineage>
        <taxon>unclassified sequences</taxon>
        <taxon>metagenomes</taxon>
        <taxon>ecological metagenomes</taxon>
    </lineage>
</organism>
<feature type="non-terminal residue" evidence="1">
    <location>
        <position position="242"/>
    </location>
</feature>
<proteinExistence type="predicted"/>
<name>X1VHF4_9ZZZZ</name>
<protein>
    <recommendedName>
        <fullName evidence="2">VWFA domain-containing protein</fullName>
    </recommendedName>
</protein>
<dbReference type="InterPro" id="IPR036465">
    <property type="entry name" value="vWFA_dom_sf"/>
</dbReference>
<dbReference type="AlphaFoldDB" id="X1VHF4"/>
<dbReference type="SUPFAM" id="SSF53300">
    <property type="entry name" value="vWA-like"/>
    <property type="match status" value="1"/>
</dbReference>
<sequence length="242" mass="27813">VEYVQRLKQHQEQMFYQVMDGVFQDEDIDDIIEKIVSDALWKELTQKMRQLKYQPNELTAEDVESSLQEYIERGELQIEEGKIKITPKGARKLANQILRRILKNLGDLKLGPHGVEQTGYGAWISPASRKYEMGDEYARIDFEKTLLNALERKPRTGNKIGLEPEDFQVFEEIHQTKMVAGIIIDTSGSMRGDKFSAAIDTSLALAELIRREPEDLLKVYLFSHHVEEIPYYDIVNVGAPQG</sequence>
<dbReference type="EMBL" id="BARW01032546">
    <property type="protein sequence ID" value="GAJ14286.1"/>
    <property type="molecule type" value="Genomic_DNA"/>
</dbReference>
<feature type="non-terminal residue" evidence="1">
    <location>
        <position position="1"/>
    </location>
</feature>
<comment type="caution">
    <text evidence="1">The sequence shown here is derived from an EMBL/GenBank/DDBJ whole genome shotgun (WGS) entry which is preliminary data.</text>
</comment>
<gene>
    <name evidence="1" type="ORF">S12H4_51493</name>
</gene>
<evidence type="ECO:0008006" key="2">
    <source>
        <dbReference type="Google" id="ProtNLM"/>
    </source>
</evidence>